<evidence type="ECO:0000313" key="5">
    <source>
        <dbReference type="Proteomes" id="UP000320216"/>
    </source>
</evidence>
<evidence type="ECO:0000313" key="4">
    <source>
        <dbReference type="EMBL" id="QDZ14797.1"/>
    </source>
</evidence>
<dbReference type="PANTHER" id="PTHR23028:SF53">
    <property type="entry name" value="ACYL_TRANSF_3 DOMAIN-CONTAINING PROTEIN"/>
    <property type="match status" value="1"/>
</dbReference>
<accession>A0A5B8M2C2</accession>
<feature type="transmembrane region" description="Helical" evidence="2">
    <location>
        <begin position="158"/>
        <end position="174"/>
    </location>
</feature>
<keyword evidence="2" id="KW-0812">Transmembrane</keyword>
<evidence type="ECO:0000256" key="2">
    <source>
        <dbReference type="SAM" id="Phobius"/>
    </source>
</evidence>
<feature type="transmembrane region" description="Helical" evidence="2">
    <location>
        <begin position="181"/>
        <end position="201"/>
    </location>
</feature>
<dbReference type="InterPro" id="IPR002656">
    <property type="entry name" value="Acyl_transf_3_dom"/>
</dbReference>
<sequence length="641" mass="67514">MSAHSYSEVAPLPAPTQGRRHLAGLDGLRALAVLAVIAYHYAPAGMPGGFIGVDVFFVISGFLITGLLVGSIGRREPMGRFWLRRARRLLPALVIVVLVCSTAALFVGGDVLAGIGSQIGGAFTFSSNWVYIALDQSYFTADAPQLFRNLWSLAVEEQFYLLWPLLAVLLLTRMPRRGRAILPIVLAFVSVLLMVVLYPQGGDPSRVYYGTDTHFFGLALGAALALMLDGSARWDPYGTESGGERFTRRWAPAIGVLALALLAVYAVFVPDTSPFNYDGGLLLVSLLAAALVWSVTRSGSVLGRVLDMRPLRAIGVRSYGLYLWHWPVFVLVTAAFAVRTDASPWTVSLIALAISAVATWLSYRFIETPVRTKGFGVLSRPFSGAWRGRPALLAATGAASVLLVVGVVGTSAAAIEGTKGTAAQQQIEAGQRAIEQARRSPPPAPTAPPSGRTGSTPAPLPSKPAPASSPSAAPATVTPPTPRDGSQISAIGDSVMLASAPALVQAFPGIDIDAVVSRSPRDAPGILAQKAKAGTLRSTVIIGLGTNGYLGTGTLDRDLAAVGPDRRIVFVNIYADRPWLGEVDDDLAAFVTAHPNTTALADWHDAIASHVNLLGPDHIHPGGEGGVLYASCVASALDRLR</sequence>
<dbReference type="OrthoDB" id="3404679at2"/>
<organism evidence="4 5">
    <name type="scientific">Humibacter ginsenosidimutans</name>
    <dbReference type="NCBI Taxonomy" id="2599293"/>
    <lineage>
        <taxon>Bacteria</taxon>
        <taxon>Bacillati</taxon>
        <taxon>Actinomycetota</taxon>
        <taxon>Actinomycetes</taxon>
        <taxon>Micrococcales</taxon>
        <taxon>Microbacteriaceae</taxon>
        <taxon>Humibacter</taxon>
    </lineage>
</organism>
<dbReference type="PANTHER" id="PTHR23028">
    <property type="entry name" value="ACETYLTRANSFERASE"/>
    <property type="match status" value="1"/>
</dbReference>
<feature type="compositionally biased region" description="Low complexity" evidence="1">
    <location>
        <begin position="465"/>
        <end position="476"/>
    </location>
</feature>
<reference evidence="4 5" key="1">
    <citation type="submission" date="2019-07" db="EMBL/GenBank/DDBJ databases">
        <title>Full genome sequence of Humibacter sp. WJ7-1.</title>
        <authorList>
            <person name="Im W.-T."/>
        </authorList>
    </citation>
    <scope>NUCLEOTIDE SEQUENCE [LARGE SCALE GENOMIC DNA]</scope>
    <source>
        <strain evidence="4 5">WJ7-1</strain>
    </source>
</reference>
<dbReference type="AlphaFoldDB" id="A0A5B8M2C2"/>
<dbReference type="GO" id="GO:0009103">
    <property type="term" value="P:lipopolysaccharide biosynthetic process"/>
    <property type="evidence" value="ECO:0007669"/>
    <property type="project" value="TreeGrafter"/>
</dbReference>
<feature type="transmembrane region" description="Helical" evidence="2">
    <location>
        <begin position="280"/>
        <end position="298"/>
    </location>
</feature>
<feature type="transmembrane region" description="Helical" evidence="2">
    <location>
        <begin position="319"/>
        <end position="338"/>
    </location>
</feature>
<feature type="transmembrane region" description="Helical" evidence="2">
    <location>
        <begin position="48"/>
        <end position="69"/>
    </location>
</feature>
<protein>
    <submittedName>
        <fullName evidence="4">Acetyltransferase</fullName>
    </submittedName>
</protein>
<dbReference type="EMBL" id="CP042305">
    <property type="protein sequence ID" value="QDZ14797.1"/>
    <property type="molecule type" value="Genomic_DNA"/>
</dbReference>
<name>A0A5B8M2C2_9MICO</name>
<dbReference type="CDD" id="cd01840">
    <property type="entry name" value="SGNH_hydrolase_yrhL_like"/>
    <property type="match status" value="1"/>
</dbReference>
<feature type="transmembrane region" description="Helical" evidence="2">
    <location>
        <begin position="249"/>
        <end position="268"/>
    </location>
</feature>
<dbReference type="Proteomes" id="UP000320216">
    <property type="component" value="Chromosome"/>
</dbReference>
<keyword evidence="5" id="KW-1185">Reference proteome</keyword>
<keyword evidence="2" id="KW-0472">Membrane</keyword>
<feature type="transmembrane region" description="Helical" evidence="2">
    <location>
        <begin position="207"/>
        <end position="228"/>
    </location>
</feature>
<proteinExistence type="predicted"/>
<keyword evidence="4" id="KW-0808">Transferase</keyword>
<dbReference type="GO" id="GO:0016747">
    <property type="term" value="F:acyltransferase activity, transferring groups other than amino-acyl groups"/>
    <property type="evidence" value="ECO:0007669"/>
    <property type="project" value="InterPro"/>
</dbReference>
<feature type="transmembrane region" description="Helical" evidence="2">
    <location>
        <begin position="89"/>
        <end position="107"/>
    </location>
</feature>
<dbReference type="InterPro" id="IPR050879">
    <property type="entry name" value="Acyltransferase_3"/>
</dbReference>
<dbReference type="SUPFAM" id="SSF52266">
    <property type="entry name" value="SGNH hydrolase"/>
    <property type="match status" value="1"/>
</dbReference>
<feature type="region of interest" description="Disordered" evidence="1">
    <location>
        <begin position="418"/>
        <end position="488"/>
    </location>
</feature>
<gene>
    <name evidence="4" type="ORF">FPZ11_08525</name>
</gene>
<feature type="domain" description="Acyltransferase 3" evidence="3">
    <location>
        <begin position="23"/>
        <end position="363"/>
    </location>
</feature>
<dbReference type="Pfam" id="PF01757">
    <property type="entry name" value="Acyl_transf_3"/>
    <property type="match status" value="1"/>
</dbReference>
<dbReference type="GO" id="GO:0016020">
    <property type="term" value="C:membrane"/>
    <property type="evidence" value="ECO:0007669"/>
    <property type="project" value="TreeGrafter"/>
</dbReference>
<keyword evidence="2" id="KW-1133">Transmembrane helix</keyword>
<dbReference type="KEGG" id="huw:FPZ11_08525"/>
<evidence type="ECO:0000259" key="3">
    <source>
        <dbReference type="Pfam" id="PF01757"/>
    </source>
</evidence>
<feature type="transmembrane region" description="Helical" evidence="2">
    <location>
        <begin position="391"/>
        <end position="415"/>
    </location>
</feature>
<dbReference type="RefSeq" id="WP_146320027.1">
    <property type="nucleotide sequence ID" value="NZ_CP042305.1"/>
</dbReference>
<evidence type="ECO:0000256" key="1">
    <source>
        <dbReference type="SAM" id="MobiDB-lite"/>
    </source>
</evidence>
<feature type="transmembrane region" description="Helical" evidence="2">
    <location>
        <begin position="344"/>
        <end position="363"/>
    </location>
</feature>